<dbReference type="InterPro" id="IPR000792">
    <property type="entry name" value="Tscrpt_reg_LuxR_C"/>
</dbReference>
<gene>
    <name evidence="2" type="ORF">EB837_17250</name>
</gene>
<dbReference type="SUPFAM" id="SSF46894">
    <property type="entry name" value="C-terminal effector domain of the bipartite response regulators"/>
    <property type="match status" value="1"/>
</dbReference>
<evidence type="ECO:0000256" key="1">
    <source>
        <dbReference type="ARBA" id="ARBA00023125"/>
    </source>
</evidence>
<dbReference type="EMBL" id="RHFN01000020">
    <property type="protein sequence ID" value="ROU11958.1"/>
    <property type="molecule type" value="Genomic_DNA"/>
</dbReference>
<organism evidence="2 3">
    <name type="scientific">Kluyvera ascorbata</name>
    <dbReference type="NCBI Taxonomy" id="51288"/>
    <lineage>
        <taxon>Bacteria</taxon>
        <taxon>Pseudomonadati</taxon>
        <taxon>Pseudomonadota</taxon>
        <taxon>Gammaproteobacteria</taxon>
        <taxon>Enterobacterales</taxon>
        <taxon>Enterobacteriaceae</taxon>
        <taxon>Kluyvera</taxon>
    </lineage>
</organism>
<dbReference type="InterPro" id="IPR036388">
    <property type="entry name" value="WH-like_DNA-bd_sf"/>
</dbReference>
<proteinExistence type="predicted"/>
<dbReference type="Proteomes" id="UP000268051">
    <property type="component" value="Unassembled WGS sequence"/>
</dbReference>
<dbReference type="SMART" id="SM00421">
    <property type="entry name" value="HTH_LUXR"/>
    <property type="match status" value="1"/>
</dbReference>
<dbReference type="GO" id="GO:0003677">
    <property type="term" value="F:DNA binding"/>
    <property type="evidence" value="ECO:0007669"/>
    <property type="project" value="UniProtKB-KW"/>
</dbReference>
<keyword evidence="1" id="KW-0238">DNA-binding</keyword>
<protein>
    <submittedName>
        <fullName evidence="2">LuxR family transcriptional regulator</fullName>
    </submittedName>
</protein>
<dbReference type="GO" id="GO:0006355">
    <property type="term" value="P:regulation of DNA-templated transcription"/>
    <property type="evidence" value="ECO:0007669"/>
    <property type="project" value="InterPro"/>
</dbReference>
<name>A0A378GPT0_9ENTR</name>
<dbReference type="InterPro" id="IPR016032">
    <property type="entry name" value="Sig_transdc_resp-reg_C-effctor"/>
</dbReference>
<comment type="caution">
    <text evidence="2">The sequence shown here is derived from an EMBL/GenBank/DDBJ whole genome shotgun (WGS) entry which is preliminary data.</text>
</comment>
<sequence length="201" mass="22940">MIVATSILLVTQDCYLVKGIKIFFPDIIQLSSINHQVFESQADEYSVLIDSRSPLRCYDYLIINAVKARKPVYCVMLDMRQRESQLFSLKMFLNTSRSSGDMAGLLTLFLNMKSKRLTPVWLENLGLSVHEQSMLRMLNAGMSMEEIAGVLKVSVKGLYRERTALYERLGATNFNEACLFIFRNRLLDDLSDGPLAMRHTP</sequence>
<reference evidence="2 3" key="1">
    <citation type="submission" date="2018-10" db="EMBL/GenBank/DDBJ databases">
        <title>Horizontal transference of carbapenem resistance between Klebsiella pneumoniae and Kluyvera ascorbata during abdominal infection: a case report.</title>
        <authorList>
            <person name="Raro O.H.F."/>
            <person name="Lima-Morales D."/>
            <person name="Barth A.L."/>
            <person name="Paim T.G.S."/>
            <person name="Mott M.P."/>
            <person name="Riche C.V.W."/>
            <person name="Teixeira U.F."/>
            <person name="Waechter F."/>
            <person name="Dias C.A.G."/>
        </authorList>
    </citation>
    <scope>NUCLEOTIDE SEQUENCE [LARGE SCALE GENOMIC DNA]</scope>
    <source>
        <strain evidence="2 3">OT2</strain>
    </source>
</reference>
<dbReference type="Pfam" id="PF00196">
    <property type="entry name" value="GerE"/>
    <property type="match status" value="1"/>
</dbReference>
<dbReference type="Gene3D" id="1.10.10.10">
    <property type="entry name" value="Winged helix-like DNA-binding domain superfamily/Winged helix DNA-binding domain"/>
    <property type="match status" value="1"/>
</dbReference>
<evidence type="ECO:0000313" key="3">
    <source>
        <dbReference type="Proteomes" id="UP000268051"/>
    </source>
</evidence>
<dbReference type="OrthoDB" id="6581541at2"/>
<evidence type="ECO:0000313" key="2">
    <source>
        <dbReference type="EMBL" id="ROU11958.1"/>
    </source>
</evidence>
<accession>A0A378GPT0</accession>
<dbReference type="AlphaFoldDB" id="A0A378GPT0"/>